<sequence length="116" mass="13519">MNNNTTSTIEILFEKAENYTRTSIELAKLNVIDKSSDVLSSLISRLAIAIVFVMFILLFNFGLSFWIGETLGNFFYGFFIVAAFYLIISIVLYYYKDQWIKMPVSNFIIRKMLKQK</sequence>
<organism evidence="2">
    <name type="scientific">Flavobacterium sp. WC2409</name>
    <dbReference type="NCBI Taxonomy" id="3234139"/>
    <lineage>
        <taxon>Bacteria</taxon>
        <taxon>Pseudomonadati</taxon>
        <taxon>Bacteroidota</taxon>
        <taxon>Flavobacteriia</taxon>
        <taxon>Flavobacteriales</taxon>
        <taxon>Flavobacteriaceae</taxon>
        <taxon>Flavobacterium</taxon>
    </lineage>
</organism>
<protein>
    <recommendedName>
        <fullName evidence="3">Phage holin family protein</fullName>
    </recommendedName>
</protein>
<evidence type="ECO:0000313" key="2">
    <source>
        <dbReference type="EMBL" id="XDU97052.1"/>
    </source>
</evidence>
<feature type="transmembrane region" description="Helical" evidence="1">
    <location>
        <begin position="74"/>
        <end position="95"/>
    </location>
</feature>
<dbReference type="EMBL" id="CP165625">
    <property type="protein sequence ID" value="XDU97052.1"/>
    <property type="molecule type" value="Genomic_DNA"/>
</dbReference>
<reference evidence="2" key="1">
    <citation type="submission" date="2024-07" db="EMBL/GenBank/DDBJ databases">
        <authorList>
            <person name="Biller S.J."/>
        </authorList>
    </citation>
    <scope>NUCLEOTIDE SEQUENCE</scope>
    <source>
        <strain evidence="2">WC2409</strain>
    </source>
</reference>
<evidence type="ECO:0008006" key="3">
    <source>
        <dbReference type="Google" id="ProtNLM"/>
    </source>
</evidence>
<evidence type="ECO:0000256" key="1">
    <source>
        <dbReference type="SAM" id="Phobius"/>
    </source>
</evidence>
<keyword evidence="1" id="KW-1133">Transmembrane helix</keyword>
<dbReference type="RefSeq" id="WP_367753640.1">
    <property type="nucleotide sequence ID" value="NZ_CP165625.1"/>
</dbReference>
<name>A0AB39W8K5_9FLAO</name>
<proteinExistence type="predicted"/>
<keyword evidence="1" id="KW-0472">Membrane</keyword>
<dbReference type="AlphaFoldDB" id="A0AB39W8K5"/>
<keyword evidence="1" id="KW-0812">Transmembrane</keyword>
<feature type="transmembrane region" description="Helical" evidence="1">
    <location>
        <begin position="46"/>
        <end position="68"/>
    </location>
</feature>
<gene>
    <name evidence="2" type="ORF">AB3G34_08030</name>
</gene>
<accession>A0AB39W8K5</accession>